<evidence type="ECO:0000256" key="2">
    <source>
        <dbReference type="ARBA" id="ARBA00022642"/>
    </source>
</evidence>
<dbReference type="PANTHER" id="PTHR11080">
    <property type="entry name" value="PYRAZINAMIDASE/NICOTINAMIDASE"/>
    <property type="match status" value="1"/>
</dbReference>
<organism evidence="9 10">
    <name type="scientific">Pelovirga terrestris</name>
    <dbReference type="NCBI Taxonomy" id="2771352"/>
    <lineage>
        <taxon>Bacteria</taxon>
        <taxon>Pseudomonadati</taxon>
        <taxon>Thermodesulfobacteriota</taxon>
        <taxon>Desulfuromonadia</taxon>
        <taxon>Geobacterales</taxon>
        <taxon>Geobacteraceae</taxon>
        <taxon>Pelovirga</taxon>
    </lineage>
</organism>
<dbReference type="EMBL" id="JACWUN010000006">
    <property type="protein sequence ID" value="MBD1400368.1"/>
    <property type="molecule type" value="Genomic_DNA"/>
</dbReference>
<dbReference type="GO" id="GO:0008936">
    <property type="term" value="F:nicotinamidase activity"/>
    <property type="evidence" value="ECO:0007669"/>
    <property type="project" value="UniProtKB-EC"/>
</dbReference>
<evidence type="ECO:0000256" key="5">
    <source>
        <dbReference type="ARBA" id="ARBA00037900"/>
    </source>
</evidence>
<comment type="pathway">
    <text evidence="5">Cofactor biosynthesis; nicotinate biosynthesis; nicotinate from nicotinamide: step 1/1.</text>
</comment>
<evidence type="ECO:0000256" key="3">
    <source>
        <dbReference type="ARBA" id="ARBA00022723"/>
    </source>
</evidence>
<evidence type="ECO:0000256" key="7">
    <source>
        <dbReference type="ARBA" id="ARBA00043224"/>
    </source>
</evidence>
<gene>
    <name evidence="9" type="ORF">ICT70_06765</name>
</gene>
<feature type="domain" description="Isochorismatase-like" evidence="8">
    <location>
        <begin position="40"/>
        <end position="207"/>
    </location>
</feature>
<dbReference type="InterPro" id="IPR052347">
    <property type="entry name" value="Isochorismatase_Nicotinamidase"/>
</dbReference>
<dbReference type="Gene3D" id="3.40.50.850">
    <property type="entry name" value="Isochorismatase-like"/>
    <property type="match status" value="1"/>
</dbReference>
<reference evidence="9" key="1">
    <citation type="submission" date="2020-09" db="EMBL/GenBank/DDBJ databases">
        <title>Pelobacter alkaliphilus sp. nov., a novel anaerobic arsenate-reducing bacterium from terrestrial mud volcano.</title>
        <authorList>
            <person name="Khomyakova M.A."/>
            <person name="Merkel A.Y."/>
            <person name="Slobodkin A.I."/>
        </authorList>
    </citation>
    <scope>NUCLEOTIDE SEQUENCE</scope>
    <source>
        <strain evidence="9">M08fum</strain>
    </source>
</reference>
<dbReference type="AlphaFoldDB" id="A0A8J6QWZ4"/>
<keyword evidence="3" id="KW-0479">Metal-binding</keyword>
<dbReference type="GO" id="GO:0019363">
    <property type="term" value="P:pyridine nucleotide biosynthetic process"/>
    <property type="evidence" value="ECO:0007669"/>
    <property type="project" value="UniProtKB-KW"/>
</dbReference>
<dbReference type="GO" id="GO:0046872">
    <property type="term" value="F:metal ion binding"/>
    <property type="evidence" value="ECO:0007669"/>
    <property type="project" value="UniProtKB-KW"/>
</dbReference>
<sequence length="215" mass="23214">MMIDPTVTASFDVDPQRGFSPLCPRELPVPEGEQIVSELNAQAAFGAVRLVSKDCHPAEAPWVAATPEETLQPVSGNFPGLDVKWPPHCVVGTEGNRLLPGLPAETDYDLVIEKGVDPLKHPYGACYHDLQETESTGAIEWLQEHNITTLIVGGLATDYCVKTSVLQLLRAGFTVIVNLAACRGISPDTTREAIAAMRQQGAVLIDSSRELSRTK</sequence>
<evidence type="ECO:0000259" key="8">
    <source>
        <dbReference type="Pfam" id="PF00857"/>
    </source>
</evidence>
<evidence type="ECO:0000256" key="4">
    <source>
        <dbReference type="ARBA" id="ARBA00022801"/>
    </source>
</evidence>
<comment type="similarity">
    <text evidence="1">Belongs to the isochorismatase family.</text>
</comment>
<dbReference type="CDD" id="cd01011">
    <property type="entry name" value="nicotinamidase"/>
    <property type="match status" value="1"/>
</dbReference>
<name>A0A8J6QWZ4_9BACT</name>
<proteinExistence type="inferred from homology"/>
<keyword evidence="2" id="KW-0662">Pyridine nucleotide biosynthesis</keyword>
<dbReference type="Proteomes" id="UP000632828">
    <property type="component" value="Unassembled WGS sequence"/>
</dbReference>
<dbReference type="InterPro" id="IPR000868">
    <property type="entry name" value="Isochorismatase-like_dom"/>
</dbReference>
<keyword evidence="4" id="KW-0378">Hydrolase</keyword>
<dbReference type="InterPro" id="IPR036380">
    <property type="entry name" value="Isochorismatase-like_sf"/>
</dbReference>
<accession>A0A8J6QWZ4</accession>
<keyword evidence="10" id="KW-1185">Reference proteome</keyword>
<evidence type="ECO:0000256" key="1">
    <source>
        <dbReference type="ARBA" id="ARBA00006336"/>
    </source>
</evidence>
<comment type="caution">
    <text evidence="9">The sequence shown here is derived from an EMBL/GenBank/DDBJ whole genome shotgun (WGS) entry which is preliminary data.</text>
</comment>
<dbReference type="EC" id="3.5.1.19" evidence="6"/>
<evidence type="ECO:0000313" key="9">
    <source>
        <dbReference type="EMBL" id="MBD1400368.1"/>
    </source>
</evidence>
<dbReference type="RefSeq" id="WP_191154803.1">
    <property type="nucleotide sequence ID" value="NZ_JACWUN010000006.1"/>
</dbReference>
<evidence type="ECO:0000256" key="6">
    <source>
        <dbReference type="ARBA" id="ARBA00039017"/>
    </source>
</evidence>
<dbReference type="Pfam" id="PF00857">
    <property type="entry name" value="Isochorismatase"/>
    <property type="match status" value="1"/>
</dbReference>
<dbReference type="PANTHER" id="PTHR11080:SF2">
    <property type="entry name" value="LD05707P"/>
    <property type="match status" value="1"/>
</dbReference>
<evidence type="ECO:0000313" key="10">
    <source>
        <dbReference type="Proteomes" id="UP000632828"/>
    </source>
</evidence>
<protein>
    <recommendedName>
        <fullName evidence="6">nicotinamidase</fullName>
        <ecNumber evidence="6">3.5.1.19</ecNumber>
    </recommendedName>
    <alternativeName>
        <fullName evidence="7">Nicotinamide deamidase</fullName>
    </alternativeName>
</protein>
<dbReference type="SUPFAM" id="SSF52499">
    <property type="entry name" value="Isochorismatase-like hydrolases"/>
    <property type="match status" value="1"/>
</dbReference>